<keyword evidence="6" id="KW-1185">Reference proteome</keyword>
<dbReference type="InterPro" id="IPR009057">
    <property type="entry name" value="Homeodomain-like_sf"/>
</dbReference>
<dbReference type="PROSITE" id="PS00041">
    <property type="entry name" value="HTH_ARAC_FAMILY_1"/>
    <property type="match status" value="1"/>
</dbReference>
<reference evidence="5 6" key="1">
    <citation type="submission" date="2018-05" db="EMBL/GenBank/DDBJ databases">
        <title>Genomic Encyclopedia of Type Strains, Phase IV (KMG-IV): sequencing the most valuable type-strain genomes for metagenomic binning, comparative biology and taxonomic classification.</title>
        <authorList>
            <person name="Goeker M."/>
        </authorList>
    </citation>
    <scope>NUCLEOTIDE SEQUENCE [LARGE SCALE GENOMIC DNA]</scope>
    <source>
        <strain evidence="5 6">DSM 24995</strain>
    </source>
</reference>
<dbReference type="EMBL" id="QJKD01000008">
    <property type="protein sequence ID" value="PXX52141.1"/>
    <property type="molecule type" value="Genomic_DNA"/>
</dbReference>
<keyword evidence="1" id="KW-0805">Transcription regulation</keyword>
<evidence type="ECO:0000313" key="6">
    <source>
        <dbReference type="Proteomes" id="UP000248057"/>
    </source>
</evidence>
<dbReference type="Proteomes" id="UP000248057">
    <property type="component" value="Unassembled WGS sequence"/>
</dbReference>
<evidence type="ECO:0000259" key="4">
    <source>
        <dbReference type="PROSITE" id="PS01124"/>
    </source>
</evidence>
<dbReference type="SUPFAM" id="SSF46689">
    <property type="entry name" value="Homeodomain-like"/>
    <property type="match status" value="2"/>
</dbReference>
<keyword evidence="3" id="KW-0804">Transcription</keyword>
<evidence type="ECO:0000256" key="1">
    <source>
        <dbReference type="ARBA" id="ARBA00023015"/>
    </source>
</evidence>
<sequence>MADYTAFDMITDMIGKATGVPVSFIPNTRENLSSYDSLLSAGLSQVNSCNFEEEKLYCIEDLLHVHTLILRRKLPDDLLMIIGSFLTAEPGDEEIIRVMSANAMHPSTKPALIDYYRSLPLAKLSYVRYFAGIAGRFLYGRTVKFDMINLSLSPLSSGSITPFQENPGAQLTFFKEVEKLFDLEKKMMWEIEHGNRKEALQTYEELYLYVKKRLHREKQLQTARCHSHSLNVLCRKSAQYSGVHVSLLHEASEHHTIRIEQAMSPGELHDGDIRMLGEYLTLVQNLSMKEYSKSIRQVTAFILTNLGAEINLGTLAELCSLSPTYLAALFKKETGMTVGQFITIRRIQLASDLLIQSGMQIQEIALYLGFQDTSYFSRVFRKETGMTPQAFRRKHKIIR</sequence>
<comment type="caution">
    <text evidence="5">The sequence shown here is derived from an EMBL/GenBank/DDBJ whole genome shotgun (WGS) entry which is preliminary data.</text>
</comment>
<dbReference type="AlphaFoldDB" id="A0A2V3Y231"/>
<accession>A0A2V3Y231</accession>
<dbReference type="InterPro" id="IPR018060">
    <property type="entry name" value="HTH_AraC"/>
</dbReference>
<organism evidence="5 6">
    <name type="scientific">Hungatella effluvii</name>
    <dbReference type="NCBI Taxonomy" id="1096246"/>
    <lineage>
        <taxon>Bacteria</taxon>
        <taxon>Bacillati</taxon>
        <taxon>Bacillota</taxon>
        <taxon>Clostridia</taxon>
        <taxon>Lachnospirales</taxon>
        <taxon>Lachnospiraceae</taxon>
        <taxon>Hungatella</taxon>
    </lineage>
</organism>
<feature type="domain" description="HTH araC/xylS-type" evidence="4">
    <location>
        <begin position="296"/>
        <end position="394"/>
    </location>
</feature>
<dbReference type="PRINTS" id="PR00032">
    <property type="entry name" value="HTHARAC"/>
</dbReference>
<dbReference type="GO" id="GO:0043565">
    <property type="term" value="F:sequence-specific DNA binding"/>
    <property type="evidence" value="ECO:0007669"/>
    <property type="project" value="InterPro"/>
</dbReference>
<protein>
    <submittedName>
        <fullName evidence="5">AraC-like DNA-binding protein</fullName>
    </submittedName>
</protein>
<name>A0A2V3Y231_9FIRM</name>
<dbReference type="GO" id="GO:0003700">
    <property type="term" value="F:DNA-binding transcription factor activity"/>
    <property type="evidence" value="ECO:0007669"/>
    <property type="project" value="InterPro"/>
</dbReference>
<evidence type="ECO:0000256" key="3">
    <source>
        <dbReference type="ARBA" id="ARBA00023163"/>
    </source>
</evidence>
<dbReference type="SMART" id="SM00342">
    <property type="entry name" value="HTH_ARAC"/>
    <property type="match status" value="1"/>
</dbReference>
<keyword evidence="2 5" id="KW-0238">DNA-binding</keyword>
<evidence type="ECO:0000313" key="5">
    <source>
        <dbReference type="EMBL" id="PXX52141.1"/>
    </source>
</evidence>
<dbReference type="PROSITE" id="PS01124">
    <property type="entry name" value="HTH_ARAC_FAMILY_2"/>
    <property type="match status" value="1"/>
</dbReference>
<dbReference type="InterPro" id="IPR020449">
    <property type="entry name" value="Tscrpt_reg_AraC-type_HTH"/>
</dbReference>
<proteinExistence type="predicted"/>
<dbReference type="Gene3D" id="1.10.10.60">
    <property type="entry name" value="Homeodomain-like"/>
    <property type="match status" value="2"/>
</dbReference>
<dbReference type="PANTHER" id="PTHR43280">
    <property type="entry name" value="ARAC-FAMILY TRANSCRIPTIONAL REGULATOR"/>
    <property type="match status" value="1"/>
</dbReference>
<dbReference type="PANTHER" id="PTHR43280:SF28">
    <property type="entry name" value="HTH-TYPE TRANSCRIPTIONAL ACTIVATOR RHAS"/>
    <property type="match status" value="1"/>
</dbReference>
<evidence type="ECO:0000256" key="2">
    <source>
        <dbReference type="ARBA" id="ARBA00023125"/>
    </source>
</evidence>
<dbReference type="InterPro" id="IPR018062">
    <property type="entry name" value="HTH_AraC-typ_CS"/>
</dbReference>
<dbReference type="Pfam" id="PF12833">
    <property type="entry name" value="HTH_18"/>
    <property type="match status" value="1"/>
</dbReference>
<gene>
    <name evidence="5" type="ORF">DFR60_108227</name>
</gene>